<dbReference type="EMBL" id="SUVG01000002">
    <property type="protein sequence ID" value="MBE6420822.1"/>
    <property type="molecule type" value="Genomic_DNA"/>
</dbReference>
<gene>
    <name evidence="2" type="ORF">E7027_01560</name>
</gene>
<evidence type="ECO:0000256" key="1">
    <source>
        <dbReference type="SAM" id="SignalP"/>
    </source>
</evidence>
<dbReference type="AlphaFoldDB" id="A0A928HI84"/>
<name>A0A928HI84_9BACT</name>
<evidence type="ECO:0000313" key="2">
    <source>
        <dbReference type="EMBL" id="MBE6420822.1"/>
    </source>
</evidence>
<dbReference type="Proteomes" id="UP000725649">
    <property type="component" value="Unassembled WGS sequence"/>
</dbReference>
<dbReference type="Gene3D" id="3.40.50.2300">
    <property type="match status" value="1"/>
</dbReference>
<protein>
    <recommendedName>
        <fullName evidence="4">Response regulatory domain-containing protein</fullName>
    </recommendedName>
</protein>
<feature type="signal peptide" evidence="1">
    <location>
        <begin position="1"/>
        <end position="19"/>
    </location>
</feature>
<comment type="caution">
    <text evidence="2">The sequence shown here is derived from an EMBL/GenBank/DDBJ whole genome shotgun (WGS) entry which is preliminary data.</text>
</comment>
<accession>A0A928HI84</accession>
<feature type="chain" id="PRO_5037135420" description="Response regulatory domain-containing protein" evidence="1">
    <location>
        <begin position="20"/>
        <end position="397"/>
    </location>
</feature>
<proteinExistence type="predicted"/>
<evidence type="ECO:0008006" key="4">
    <source>
        <dbReference type="Google" id="ProtNLM"/>
    </source>
</evidence>
<keyword evidence="1" id="KW-0732">Signal</keyword>
<reference evidence="2" key="1">
    <citation type="submission" date="2019-04" db="EMBL/GenBank/DDBJ databases">
        <title>Evolution of Biomass-Degrading Anaerobic Consortia Revealed by Metagenomics.</title>
        <authorList>
            <person name="Peng X."/>
        </authorList>
    </citation>
    <scope>NUCLEOTIDE SEQUENCE</scope>
    <source>
        <strain evidence="2">SIG66</strain>
    </source>
</reference>
<sequence length="397" mass="44447">MKKLILGVLCCTLPSLLFAQISKHSGKIIKAGKAAGTSFAVPKIPADVAVGLRPDYWKTATVIMDKLKNYQPAPIKVSTLRYEEGLELYRTLDFKKPEVLRAELLAHGEEESARIFEQYRDDLKNFLDIKKEFDIFLGYQKFEPKPITFSEQTRLVKMLEEAQSALSGLSMVLGKKTPAIHYATLWVRNVYASISPMAASLMAPAQESLLEKTFHEGRIFNVDEFLLKNPNGAPLRSPFATPNAEEVSEALGQAQQLPARTIAFLNDDPEILEWARDWGMKGYFGKGTRVATFDSMEKLVDWVTSGVKYDVIFLDYVLEDGLSVYVADELRAAGNMETVVLLNSALEPHEVPAEDLFQHGVDGFVTSVGFRPDTGWVGITNALHNYEVYKAKNGWKR</sequence>
<organism evidence="2 3">
    <name type="scientific">Candidatus Avelusimicrobium gallicola</name>
    <dbReference type="NCBI Taxonomy" id="2562704"/>
    <lineage>
        <taxon>Bacteria</taxon>
        <taxon>Pseudomonadati</taxon>
        <taxon>Elusimicrobiota</taxon>
        <taxon>Elusimicrobia</taxon>
        <taxon>Elusimicrobiales</taxon>
        <taxon>Elusimicrobiaceae</taxon>
        <taxon>Candidatus Avelusimicrobium</taxon>
    </lineage>
</organism>
<evidence type="ECO:0000313" key="3">
    <source>
        <dbReference type="Proteomes" id="UP000725649"/>
    </source>
</evidence>